<dbReference type="InterPro" id="IPR047865">
    <property type="entry name" value="Ribosomal_uL10_bac_type"/>
</dbReference>
<dbReference type="STRING" id="225324.SAMN02745126_06548"/>
<dbReference type="NCBIfam" id="NF000955">
    <property type="entry name" value="PRK00099.1-1"/>
    <property type="match status" value="1"/>
</dbReference>
<comment type="function">
    <text evidence="1 6">Forms part of the ribosomal stalk, playing a central role in the interaction of the ribosome with GTP-bound translation factors.</text>
</comment>
<keyword evidence="8" id="KW-1185">Reference proteome</keyword>
<evidence type="ECO:0000256" key="5">
    <source>
        <dbReference type="ARBA" id="ARBA00035202"/>
    </source>
</evidence>
<keyword evidence="6" id="KW-0694">RNA-binding</keyword>
<dbReference type="InterPro" id="IPR002363">
    <property type="entry name" value="Ribosomal_uL10_CS_bac"/>
</dbReference>
<keyword evidence="4 6" id="KW-0687">Ribonucleoprotein</keyword>
<dbReference type="GO" id="GO:0006412">
    <property type="term" value="P:translation"/>
    <property type="evidence" value="ECO:0007669"/>
    <property type="project" value="UniProtKB-UniRule"/>
</dbReference>
<evidence type="ECO:0000256" key="1">
    <source>
        <dbReference type="ARBA" id="ARBA00002633"/>
    </source>
</evidence>
<dbReference type="GO" id="GO:0070180">
    <property type="term" value="F:large ribosomal subunit rRNA binding"/>
    <property type="evidence" value="ECO:0007669"/>
    <property type="project" value="UniProtKB-UniRule"/>
</dbReference>
<protein>
    <recommendedName>
        <fullName evidence="5 6">Large ribosomal subunit protein uL10</fullName>
    </recommendedName>
</protein>
<dbReference type="PANTHER" id="PTHR11560">
    <property type="entry name" value="39S RIBOSOMAL PROTEIN L10, MITOCHONDRIAL"/>
    <property type="match status" value="1"/>
</dbReference>
<dbReference type="InterPro" id="IPR022973">
    <property type="entry name" value="Ribosomal_uL10_bac"/>
</dbReference>
<evidence type="ECO:0000313" key="7">
    <source>
        <dbReference type="EMBL" id="SKA41925.1"/>
    </source>
</evidence>
<keyword evidence="3 6" id="KW-0689">Ribosomal protein</keyword>
<comment type="subunit">
    <text evidence="6">Part of the ribosomal stalk of the 50S ribosomal subunit. The N-terminus interacts with L11 and the large rRNA to form the base of the stalk. The C-terminus forms an elongated spine to which L12 dimers bind in a sequential fashion forming a multimeric L10(L12)X complex.</text>
</comment>
<dbReference type="InterPro" id="IPR001790">
    <property type="entry name" value="Ribosomal_uL10"/>
</dbReference>
<dbReference type="GO" id="GO:0003735">
    <property type="term" value="F:structural constituent of ribosome"/>
    <property type="evidence" value="ECO:0007669"/>
    <property type="project" value="InterPro"/>
</dbReference>
<proteinExistence type="inferred from homology"/>
<dbReference type="Gene3D" id="3.30.70.1730">
    <property type="match status" value="1"/>
</dbReference>
<dbReference type="Proteomes" id="UP000190092">
    <property type="component" value="Unassembled WGS sequence"/>
</dbReference>
<evidence type="ECO:0000256" key="3">
    <source>
        <dbReference type="ARBA" id="ARBA00022980"/>
    </source>
</evidence>
<keyword evidence="6" id="KW-0699">rRNA-binding</keyword>
<dbReference type="InterPro" id="IPR043141">
    <property type="entry name" value="Ribosomal_uL10-like_sf"/>
</dbReference>
<dbReference type="RefSeq" id="WP_085938273.1">
    <property type="nucleotide sequence ID" value="NZ_FUWJ01000024.1"/>
</dbReference>
<dbReference type="OrthoDB" id="9791972at2"/>
<dbReference type="AlphaFoldDB" id="A0A1T4TN72"/>
<dbReference type="Pfam" id="PF00466">
    <property type="entry name" value="Ribosomal_L10"/>
    <property type="match status" value="1"/>
</dbReference>
<dbReference type="SUPFAM" id="SSF160369">
    <property type="entry name" value="Ribosomal protein L10-like"/>
    <property type="match status" value="1"/>
</dbReference>
<evidence type="ECO:0000256" key="2">
    <source>
        <dbReference type="ARBA" id="ARBA00008889"/>
    </source>
</evidence>
<evidence type="ECO:0000313" key="8">
    <source>
        <dbReference type="Proteomes" id="UP000190092"/>
    </source>
</evidence>
<dbReference type="PROSITE" id="PS01109">
    <property type="entry name" value="RIBOSOMAL_L10"/>
    <property type="match status" value="1"/>
</dbReference>
<dbReference type="CDD" id="cd05797">
    <property type="entry name" value="Ribosomal_L10"/>
    <property type="match status" value="1"/>
</dbReference>
<dbReference type="HAMAP" id="MF_00362">
    <property type="entry name" value="Ribosomal_uL10"/>
    <property type="match status" value="1"/>
</dbReference>
<evidence type="ECO:0000256" key="6">
    <source>
        <dbReference type="HAMAP-Rule" id="MF_00362"/>
    </source>
</evidence>
<reference evidence="8" key="1">
    <citation type="submission" date="2017-02" db="EMBL/GenBank/DDBJ databases">
        <authorList>
            <person name="Varghese N."/>
            <person name="Submissions S."/>
        </authorList>
    </citation>
    <scope>NUCLEOTIDE SEQUENCE [LARGE SCALE GENOMIC DNA]</scope>
    <source>
        <strain evidence="8">ATCC 27094</strain>
    </source>
</reference>
<sequence length="175" mass="18104">MNRSEKAEAIAELNQIFKDASLMVVTRQSGLTVQEVTDLRRKIRAAGASYKVAKNRLTLRALEGTPFKALGSLFKGPTAIAYSKDPVAAAKVVSAFAKNNEKLTIVGGALGENTLDVAGVQALATLPSLDALRATIIGLLQAPATKVAGVLQAPAGQVARVFGAYGAKEDGAKAA</sequence>
<comment type="similarity">
    <text evidence="2 6">Belongs to the universal ribosomal protein uL10 family.</text>
</comment>
<organism evidence="7 8">
    <name type="scientific">Enhydrobacter aerosaccus</name>
    <dbReference type="NCBI Taxonomy" id="225324"/>
    <lineage>
        <taxon>Bacteria</taxon>
        <taxon>Pseudomonadati</taxon>
        <taxon>Pseudomonadota</taxon>
        <taxon>Alphaproteobacteria</taxon>
        <taxon>Hyphomicrobiales</taxon>
        <taxon>Enhydrobacter</taxon>
    </lineage>
</organism>
<dbReference type="EMBL" id="FUWJ01000024">
    <property type="protein sequence ID" value="SKA41925.1"/>
    <property type="molecule type" value="Genomic_DNA"/>
</dbReference>
<gene>
    <name evidence="6" type="primary">rplJ</name>
    <name evidence="7" type="ORF">SAMN02745126_06548</name>
</gene>
<dbReference type="Gene3D" id="6.10.250.290">
    <property type="match status" value="1"/>
</dbReference>
<name>A0A1T4TN72_9HYPH</name>
<dbReference type="GO" id="GO:0015934">
    <property type="term" value="C:large ribosomal subunit"/>
    <property type="evidence" value="ECO:0007669"/>
    <property type="project" value="InterPro"/>
</dbReference>
<accession>A0A1T4TN72</accession>
<evidence type="ECO:0000256" key="4">
    <source>
        <dbReference type="ARBA" id="ARBA00023274"/>
    </source>
</evidence>